<proteinExistence type="predicted"/>
<dbReference type="Pfam" id="PF15017">
    <property type="entry name" value="WRNPLPNID"/>
    <property type="match status" value="1"/>
</dbReference>
<dbReference type="GO" id="GO:0042127">
    <property type="term" value="P:regulation of cell population proliferation"/>
    <property type="evidence" value="ECO:0007669"/>
    <property type="project" value="TreeGrafter"/>
</dbReference>
<evidence type="ECO:0000256" key="2">
    <source>
        <dbReference type="SAM" id="SignalP"/>
    </source>
</evidence>
<feature type="region of interest" description="Disordered" evidence="1">
    <location>
        <begin position="115"/>
        <end position="193"/>
    </location>
</feature>
<evidence type="ECO:0000259" key="3">
    <source>
        <dbReference type="Pfam" id="PF15017"/>
    </source>
</evidence>
<feature type="chain" id="PRO_5032569434" description="Putative WW-binding domain-containing protein" evidence="2">
    <location>
        <begin position="24"/>
        <end position="585"/>
    </location>
</feature>
<name>A0A836AP73_SHEEP</name>
<dbReference type="AlphaFoldDB" id="A0A836AP73"/>
<dbReference type="InterPro" id="IPR033461">
    <property type="entry name" value="WRNPLPNID"/>
</dbReference>
<feature type="region of interest" description="Disordered" evidence="1">
    <location>
        <begin position="30"/>
        <end position="51"/>
    </location>
</feature>
<dbReference type="PANTHER" id="PTHR16240">
    <property type="entry name" value="PROTEIN MENT"/>
    <property type="match status" value="1"/>
</dbReference>
<keyword evidence="2" id="KW-0732">Signal</keyword>
<evidence type="ECO:0000313" key="5">
    <source>
        <dbReference type="Proteomes" id="UP000664991"/>
    </source>
</evidence>
<evidence type="ECO:0000313" key="4">
    <source>
        <dbReference type="EMBL" id="KAG5215247.1"/>
    </source>
</evidence>
<dbReference type="InterPro" id="IPR029292">
    <property type="entry name" value="MENT"/>
</dbReference>
<feature type="signal peptide" evidence="2">
    <location>
        <begin position="1"/>
        <end position="23"/>
    </location>
</feature>
<dbReference type="EMBL" id="JAEMGP010000001">
    <property type="protein sequence ID" value="KAG5215247.1"/>
    <property type="molecule type" value="Genomic_DNA"/>
</dbReference>
<feature type="compositionally biased region" description="Polar residues" evidence="1">
    <location>
        <begin position="139"/>
        <end position="183"/>
    </location>
</feature>
<dbReference type="PANTHER" id="PTHR16240:SF2">
    <property type="entry name" value="PROTEIN MENT"/>
    <property type="match status" value="1"/>
</dbReference>
<evidence type="ECO:0000256" key="1">
    <source>
        <dbReference type="SAM" id="MobiDB-lite"/>
    </source>
</evidence>
<feature type="region of interest" description="Disordered" evidence="1">
    <location>
        <begin position="397"/>
        <end position="431"/>
    </location>
</feature>
<sequence>MVPAAGALLWALLLSLGPRAAGAEGLTSTAMPRDSFRFGGPMTRSYRTTARTTPGVVSPRMRVTMEDEDDIVAAADSLAGPAAAELLASTVATGSRSRLSQEEDGSLEEGVVIYARKNDTESETDSTTRFTPGMPSPYLTANDQDFGKMSSSLPHSTWKANVDSQPSDSTANPWSSAGSTLNQWPPPSPSAMPAPEDLRLILLPWGPWHCHCKSGTMSRTRAGRLHGLSGRLRVGALSQLRTEHRPCTYHLCPCNREREECPLDAGLCADTRCTTQTTTQTTTRAITTTTTAPFPPLTSRLRPAPFIPSPIPSPHPAYAFWKRVRIGLEDIWNNLSTMFTEMEPIKRNQSTSTPNLHQPTRYEELSSSISVQGHYFTTACQAPRPPTRCLTSLHKKQLGKEKENGENGAGSSGHEPGAAAGPSEDLQGGGLLRGSREVQTFLDQLSFTLLAHPSTEVVPERGRGRLLTQRIRVCHRPSISTAADCLLPHPQHPEVMRDPVSSQYSSFLFWRMPIPELDLSELEGLGLSDTSTYKIQDSSVGKMTGQAPGAEQEKNPEGDALLEYSTFNFWRAPIASIHSFELDLL</sequence>
<dbReference type="Pfam" id="PF15322">
    <property type="entry name" value="PMSI1"/>
    <property type="match status" value="1"/>
</dbReference>
<protein>
    <recommendedName>
        <fullName evidence="3">Putative WW-binding domain-containing protein</fullName>
    </recommendedName>
</protein>
<accession>A0A836AP73</accession>
<reference evidence="4 5" key="1">
    <citation type="submission" date="2020-12" db="EMBL/GenBank/DDBJ databases">
        <title>De novo assembly of Tibetan sheep genome.</title>
        <authorList>
            <person name="Li X."/>
        </authorList>
    </citation>
    <scope>NUCLEOTIDE SEQUENCE [LARGE SCALE GENOMIC DNA]</scope>
    <source>
        <tissue evidence="4">Heart</tissue>
    </source>
</reference>
<comment type="caution">
    <text evidence="4">The sequence shown here is derived from an EMBL/GenBank/DDBJ whole genome shotgun (WGS) entry which is preliminary data.</text>
</comment>
<dbReference type="Proteomes" id="UP000664991">
    <property type="component" value="Unassembled WGS sequence"/>
</dbReference>
<organism evidence="4 5">
    <name type="scientific">Ovis aries</name>
    <name type="common">Sheep</name>
    <dbReference type="NCBI Taxonomy" id="9940"/>
    <lineage>
        <taxon>Eukaryota</taxon>
        <taxon>Metazoa</taxon>
        <taxon>Chordata</taxon>
        <taxon>Craniata</taxon>
        <taxon>Vertebrata</taxon>
        <taxon>Euteleostomi</taxon>
        <taxon>Mammalia</taxon>
        <taxon>Eutheria</taxon>
        <taxon>Laurasiatheria</taxon>
        <taxon>Artiodactyla</taxon>
        <taxon>Ruminantia</taxon>
        <taxon>Pecora</taxon>
        <taxon>Bovidae</taxon>
        <taxon>Caprinae</taxon>
        <taxon>Ovis</taxon>
    </lineage>
</organism>
<feature type="domain" description="Putative WW-binding" evidence="3">
    <location>
        <begin position="502"/>
        <end position="574"/>
    </location>
</feature>
<gene>
    <name evidence="4" type="ORF">JEQ12_000823</name>
</gene>